<gene>
    <name evidence="1" type="ORF">MCEL_15470</name>
</gene>
<organism evidence="1 2">
    <name type="scientific">Mycolicibacterium celeriflavum</name>
    <name type="common">Mycobacterium celeriflavum</name>
    <dbReference type="NCBI Taxonomy" id="1249101"/>
    <lineage>
        <taxon>Bacteria</taxon>
        <taxon>Bacillati</taxon>
        <taxon>Actinomycetota</taxon>
        <taxon>Actinomycetes</taxon>
        <taxon>Mycobacteriales</taxon>
        <taxon>Mycobacteriaceae</taxon>
        <taxon>Mycolicibacterium</taxon>
    </lineage>
</organism>
<dbReference type="STRING" id="1249101.BST21_00565"/>
<evidence type="ECO:0000313" key="1">
    <source>
        <dbReference type="EMBL" id="BBY43252.1"/>
    </source>
</evidence>
<dbReference type="AlphaFoldDB" id="A0A1X0C2Q0"/>
<dbReference type="EMBL" id="AP022591">
    <property type="protein sequence ID" value="BBY43252.1"/>
    <property type="molecule type" value="Genomic_DNA"/>
</dbReference>
<sequence>MTGISTDADLVAAARSAYRHFHHDDGACKDPKRWAEFTAEHPELAEVVQRPKPNRGIGSGSDMTAGRCWRQSDKQRQYRKPTSALSMLAVADEGLTNNVDEILAASRGDSSTEYARDSDGADPSAELPDEGEDFTADEPGGFHFVSEYEHRSEQTSSRLLEVCVRCGWPLALAWEPACEFPESPMFWFQYFEACHCNGCLSGIKRRPGTQPRYCADGCKRDAANARRRRRRGRAEELPLPDMPVRKCAHCTCLRYAECGRSCLMKCDCGENHTDYSPEDGCLWCRK</sequence>
<reference evidence="1 2" key="1">
    <citation type="journal article" date="2019" name="Emerg. Microbes Infect.">
        <title>Comprehensive subspecies identification of 175 nontuberculous mycobacteria species based on 7547 genomic profiles.</title>
        <authorList>
            <person name="Matsumoto Y."/>
            <person name="Kinjo T."/>
            <person name="Motooka D."/>
            <person name="Nabeya D."/>
            <person name="Jung N."/>
            <person name="Uechi K."/>
            <person name="Horii T."/>
            <person name="Iida T."/>
            <person name="Fujita J."/>
            <person name="Nakamura S."/>
        </authorList>
    </citation>
    <scope>NUCLEOTIDE SEQUENCE [LARGE SCALE GENOMIC DNA]</scope>
    <source>
        <strain evidence="1 2">JCM 18439</strain>
    </source>
</reference>
<keyword evidence="2" id="KW-1185">Reference proteome</keyword>
<accession>A0A1X0C2Q0</accession>
<dbReference type="RefSeq" id="WP_082999824.1">
    <property type="nucleotide sequence ID" value="NZ_AP022591.1"/>
</dbReference>
<name>A0A1X0C2Q0_MYCCF</name>
<evidence type="ECO:0000313" key="2">
    <source>
        <dbReference type="Proteomes" id="UP000466431"/>
    </source>
</evidence>
<proteinExistence type="predicted"/>
<protein>
    <submittedName>
        <fullName evidence="1">Uncharacterized protein</fullName>
    </submittedName>
</protein>
<dbReference type="KEGG" id="mcee:MCEL_15470"/>
<dbReference type="Proteomes" id="UP000466431">
    <property type="component" value="Chromosome"/>
</dbReference>